<dbReference type="GO" id="GO:0008168">
    <property type="term" value="F:methyltransferase activity"/>
    <property type="evidence" value="ECO:0007669"/>
    <property type="project" value="UniProtKB-KW"/>
</dbReference>
<keyword evidence="2" id="KW-0489">Methyltransferase</keyword>
<dbReference type="Proteomes" id="UP000503003">
    <property type="component" value="Chromosome 1"/>
</dbReference>
<dbReference type="KEGG" id="vzi:G5S32_04585"/>
<evidence type="ECO:0000313" key="2">
    <source>
        <dbReference type="EMBL" id="QIH41308.1"/>
    </source>
</evidence>
<dbReference type="SUPFAM" id="SSF53335">
    <property type="entry name" value="S-adenosyl-L-methionine-dependent methyltransferases"/>
    <property type="match status" value="1"/>
</dbReference>
<feature type="domain" description="Methyltransferase" evidence="1">
    <location>
        <begin position="104"/>
        <end position="227"/>
    </location>
</feature>
<sequence length="401" mass="46413">MQSRFQTLDKFLITHQSLWRFEAFFQCFEGTLLWPQYPQLNNWLNTLSVENIDRLKNNPDEILDQLSNLIPELRIIPELAYLPTAQHAVLERNIALEAGIPGRKLNQIHALGQCVLSHHHGREWLEWCSGKGYLGRILAFNSNLPVVSFEYQQELCDSGQKDAEHLSLPMTFVQGDAFDLKSAEVFHSEQHAVALHACGDLHVQLMRYASRAKTKTISFSPCCYHLTQGDTYLAQSMLGKHSKLRLTKQELRIPLQETVTGGERVKRHRQQEMSFRLGLNALLNEALAVNEYIPIPSIKKSLLSEGFEAFCVWASEQKGFDLPDINFSHYEKIGVERFWQMERLSLVQQCFRRLLEIWLVLDKAMFLQESGYRVELSEFCKRESTPRNILIHAVRDQNRQS</sequence>
<keyword evidence="2" id="KW-0808">Transferase</keyword>
<proteinExistence type="predicted"/>
<dbReference type="InterPro" id="IPR029063">
    <property type="entry name" value="SAM-dependent_MTases_sf"/>
</dbReference>
<dbReference type="GO" id="GO:0032259">
    <property type="term" value="P:methylation"/>
    <property type="evidence" value="ECO:0007669"/>
    <property type="project" value="UniProtKB-KW"/>
</dbReference>
<accession>A0A6G7CGZ6</accession>
<dbReference type="RefSeq" id="WP_165310791.1">
    <property type="nucleotide sequence ID" value="NZ_CP049331.1"/>
</dbReference>
<dbReference type="PANTHER" id="PTHR13369">
    <property type="match status" value="1"/>
</dbReference>
<dbReference type="AlphaFoldDB" id="A0A6G7CGZ6"/>
<evidence type="ECO:0000313" key="3">
    <source>
        <dbReference type="Proteomes" id="UP000503003"/>
    </source>
</evidence>
<dbReference type="PANTHER" id="PTHR13369:SF0">
    <property type="entry name" value="GLUTATHIONE S-TRANSFERASE C-TERMINAL DOMAIN-CONTAINING PROTEIN"/>
    <property type="match status" value="1"/>
</dbReference>
<evidence type="ECO:0000259" key="1">
    <source>
        <dbReference type="Pfam" id="PF13679"/>
    </source>
</evidence>
<gene>
    <name evidence="2" type="ORF">G5S32_04585</name>
</gene>
<organism evidence="2 3">
    <name type="scientific">Vibrio ziniensis</name>
    <dbReference type="NCBI Taxonomy" id="2711221"/>
    <lineage>
        <taxon>Bacteria</taxon>
        <taxon>Pseudomonadati</taxon>
        <taxon>Pseudomonadota</taxon>
        <taxon>Gammaproteobacteria</taxon>
        <taxon>Vibrionales</taxon>
        <taxon>Vibrionaceae</taxon>
        <taxon>Vibrio</taxon>
    </lineage>
</organism>
<dbReference type="EMBL" id="CP049331">
    <property type="protein sequence ID" value="QIH41308.1"/>
    <property type="molecule type" value="Genomic_DNA"/>
</dbReference>
<reference evidence="2 3" key="1">
    <citation type="submission" date="2020-02" db="EMBL/GenBank/DDBJ databases">
        <title>A complete genome of a marine bacterium Vibrio sp. ZWAL4003 isolated from the mangrove sediment with the ability to degrade polysaccharides.</title>
        <authorList>
            <person name="Wu J."/>
            <person name="Qu W."/>
            <person name="Zeng R."/>
        </authorList>
    </citation>
    <scope>NUCLEOTIDE SEQUENCE [LARGE SCALE GENOMIC DNA]</scope>
    <source>
        <strain evidence="2 3">ZWAL4003</strain>
    </source>
</reference>
<keyword evidence="3" id="KW-1185">Reference proteome</keyword>
<name>A0A6G7CGZ6_9VIBR</name>
<protein>
    <submittedName>
        <fullName evidence="2">Methyltransferase</fullName>
    </submittedName>
</protein>
<dbReference type="InterPro" id="IPR025714">
    <property type="entry name" value="Methyltranfer_dom"/>
</dbReference>
<dbReference type="Pfam" id="PF13679">
    <property type="entry name" value="Methyltransf_32"/>
    <property type="match status" value="1"/>
</dbReference>